<proteinExistence type="predicted"/>
<dbReference type="Proteomes" id="UP000066203">
    <property type="component" value="Chromosome"/>
</dbReference>
<organism evidence="1">
    <name type="scientific">Rothia mucilaginosa</name>
    <dbReference type="NCBI Taxonomy" id="43675"/>
    <lineage>
        <taxon>Bacteria</taxon>
        <taxon>Bacillati</taxon>
        <taxon>Actinomycetota</taxon>
        <taxon>Actinomycetes</taxon>
        <taxon>Micrococcales</taxon>
        <taxon>Micrococcaceae</taxon>
        <taxon>Rothia</taxon>
    </lineage>
</organism>
<accession>A0A0K2RYA0</accession>
<evidence type="ECO:0000313" key="2">
    <source>
        <dbReference type="Proteomes" id="UP000066203"/>
    </source>
</evidence>
<reference evidence="2" key="1">
    <citation type="submission" date="2015-08" db="EMBL/GenBank/DDBJ databases">
        <title>Complete genome sequence of Rothia mucilaginosa strain NUM-Rm6536.</title>
        <authorList>
            <person name="Nambu T."/>
        </authorList>
    </citation>
    <scope>NUCLEOTIDE SEQUENCE [LARGE SCALE GENOMIC DNA]</scope>
    <source>
        <strain evidence="2">NUM-Rm6536</strain>
    </source>
</reference>
<name>A0A0K2RYA0_9MICC</name>
<sequence length="38" mass="3730">MGQGTLQGARSGGPRCSVAAGIVVVGHEGAFRQYALGA</sequence>
<evidence type="ECO:0000313" key="1">
    <source>
        <dbReference type="EMBL" id="BAS19794.1"/>
    </source>
</evidence>
<gene>
    <name evidence="1" type="ORF">RM6536_0547</name>
</gene>
<dbReference type="EMBL" id="AP014938">
    <property type="protein sequence ID" value="BAS19794.1"/>
    <property type="molecule type" value="Genomic_DNA"/>
</dbReference>
<dbReference type="AlphaFoldDB" id="A0A0K2RYA0"/>
<protein>
    <submittedName>
        <fullName evidence="1">Uncharacterized protein</fullName>
    </submittedName>
</protein>